<dbReference type="Gene3D" id="1.20.90.10">
    <property type="entry name" value="Phospholipase A2 domain"/>
    <property type="match status" value="1"/>
</dbReference>
<evidence type="ECO:0000313" key="2">
    <source>
        <dbReference type="EMBL" id="TYB81636.1"/>
    </source>
</evidence>
<gene>
    <name evidence="2" type="ORF">FVF75_07935</name>
</gene>
<comment type="caution">
    <text evidence="2">The sequence shown here is derived from an EMBL/GenBank/DDBJ whole genome shotgun (WGS) entry which is preliminary data.</text>
</comment>
<protein>
    <recommendedName>
        <fullName evidence="4">Phospholipase A2 domain-containing protein</fullName>
    </recommendedName>
</protein>
<evidence type="ECO:0008006" key="4">
    <source>
        <dbReference type="Google" id="ProtNLM"/>
    </source>
</evidence>
<reference evidence="2 3" key="1">
    <citation type="submission" date="2019-08" db="EMBL/GenBank/DDBJ databases">
        <title>Identification of a novel species of the genus Boseongicola.</title>
        <authorList>
            <person name="Zhang X.-Q."/>
        </authorList>
    </citation>
    <scope>NUCLEOTIDE SEQUENCE [LARGE SCALE GENOMIC DNA]</scope>
    <source>
        <strain evidence="2 3">HY14</strain>
    </source>
</reference>
<dbReference type="EMBL" id="VSIY01000005">
    <property type="protein sequence ID" value="TYB81636.1"/>
    <property type="molecule type" value="Genomic_DNA"/>
</dbReference>
<organism evidence="2 3">
    <name type="scientific">Maritimibacter fusiformis</name>
    <dbReference type="NCBI Taxonomy" id="2603819"/>
    <lineage>
        <taxon>Bacteria</taxon>
        <taxon>Pseudomonadati</taxon>
        <taxon>Pseudomonadota</taxon>
        <taxon>Alphaproteobacteria</taxon>
        <taxon>Rhodobacterales</taxon>
        <taxon>Roseobacteraceae</taxon>
        <taxon>Maritimibacter</taxon>
    </lineage>
</organism>
<dbReference type="RefSeq" id="WP_148377444.1">
    <property type="nucleotide sequence ID" value="NZ_VSIY01000005.1"/>
</dbReference>
<evidence type="ECO:0000256" key="1">
    <source>
        <dbReference type="SAM" id="SignalP"/>
    </source>
</evidence>
<proteinExistence type="predicted"/>
<sequence>MRRFAFALVVLLGTAGPAAAEEFALVHGNWCGYQKRLGPGGADLPPIDTLDAICMRHDLCYASRGVNDCGCDLAMMREISGLNWASGRSSRLARAVFYAIAALPCTDRVGQLRKIEMALSSDM</sequence>
<dbReference type="Proteomes" id="UP000322080">
    <property type="component" value="Unassembled WGS sequence"/>
</dbReference>
<dbReference type="GO" id="GO:0006644">
    <property type="term" value="P:phospholipid metabolic process"/>
    <property type="evidence" value="ECO:0007669"/>
    <property type="project" value="InterPro"/>
</dbReference>
<evidence type="ECO:0000313" key="3">
    <source>
        <dbReference type="Proteomes" id="UP000322080"/>
    </source>
</evidence>
<dbReference type="SUPFAM" id="SSF48619">
    <property type="entry name" value="Phospholipase A2, PLA2"/>
    <property type="match status" value="1"/>
</dbReference>
<keyword evidence="1" id="KW-0732">Signal</keyword>
<feature type="signal peptide" evidence="1">
    <location>
        <begin position="1"/>
        <end position="20"/>
    </location>
</feature>
<dbReference type="GO" id="GO:0004623">
    <property type="term" value="F:phospholipase A2 activity"/>
    <property type="evidence" value="ECO:0007669"/>
    <property type="project" value="InterPro"/>
</dbReference>
<dbReference type="AlphaFoldDB" id="A0A5D0RL26"/>
<keyword evidence="3" id="KW-1185">Reference proteome</keyword>
<feature type="chain" id="PRO_5023148163" description="Phospholipase A2 domain-containing protein" evidence="1">
    <location>
        <begin position="21"/>
        <end position="123"/>
    </location>
</feature>
<dbReference type="InterPro" id="IPR036444">
    <property type="entry name" value="PLipase_A2_dom_sf"/>
</dbReference>
<accession>A0A5D0RL26</accession>
<dbReference type="GO" id="GO:0050482">
    <property type="term" value="P:arachidonate secretion"/>
    <property type="evidence" value="ECO:0007669"/>
    <property type="project" value="InterPro"/>
</dbReference>
<name>A0A5D0RL26_9RHOB</name>